<dbReference type="eggNOG" id="ENOG502ZPXD">
    <property type="taxonomic scope" value="Bacteria"/>
</dbReference>
<gene>
    <name evidence="3" type="ordered locus">Bcav_0830</name>
</gene>
<evidence type="ECO:0000256" key="1">
    <source>
        <dbReference type="SAM" id="MobiDB-lite"/>
    </source>
</evidence>
<name>C5BZB9_BEUC1</name>
<dbReference type="KEGG" id="bcv:Bcav_0830"/>
<keyword evidence="2" id="KW-0732">Signal</keyword>
<evidence type="ECO:0008006" key="5">
    <source>
        <dbReference type="Google" id="ProtNLM"/>
    </source>
</evidence>
<dbReference type="STRING" id="471853.Bcav_0830"/>
<dbReference type="AlphaFoldDB" id="C5BZB9"/>
<dbReference type="HOGENOM" id="CLU_1281100_0_0_11"/>
<proteinExistence type="predicted"/>
<dbReference type="RefSeq" id="WP_012725871.1">
    <property type="nucleotide sequence ID" value="NC_012669.1"/>
</dbReference>
<evidence type="ECO:0000313" key="3">
    <source>
        <dbReference type="EMBL" id="ACQ79091.1"/>
    </source>
</evidence>
<keyword evidence="4" id="KW-1185">Reference proteome</keyword>
<dbReference type="EMBL" id="CP001618">
    <property type="protein sequence ID" value="ACQ79091.1"/>
    <property type="molecule type" value="Genomic_DNA"/>
</dbReference>
<feature type="chain" id="PRO_5039112324" description="Lipoprotein" evidence="2">
    <location>
        <begin position="27"/>
        <end position="215"/>
    </location>
</feature>
<accession>C5BZB9</accession>
<sequence length="215" mass="22534">MARRALAAAAAALAVLVLASCSQGTATVEPGAGSPPSPTPTPAQDATPSSPDALSLEWIADLEDNRAELTARQDAERAEAATVLQLPPGAAWGNLESFQSLDDQILALETGTLVASEDSYPELLWYEDGFFASLMAIDWRCAWLSTAVQRAEAGDVAGAANAVGVLRSFSSTSYVASFPDYDRVFLADYVDPVLDGSTQDARELLGACPAETLVH</sequence>
<reference evidence="3 4" key="1">
    <citation type="journal article" date="2009" name="Stand. Genomic Sci.">
        <title>Complete genome sequence of Beutenbergia cavernae type strain (HKI 0122).</title>
        <authorList>
            <person name="Land M."/>
            <person name="Pukall R."/>
            <person name="Abt B."/>
            <person name="Goker M."/>
            <person name="Rohde M."/>
            <person name="Glavina Del Rio T."/>
            <person name="Tice H."/>
            <person name="Copeland A."/>
            <person name="Cheng J.F."/>
            <person name="Lucas S."/>
            <person name="Chen F."/>
            <person name="Nolan M."/>
            <person name="Bruce D."/>
            <person name="Goodwin L."/>
            <person name="Pitluck S."/>
            <person name="Ivanova N."/>
            <person name="Mavromatis K."/>
            <person name="Ovchinnikova G."/>
            <person name="Pati A."/>
            <person name="Chen A."/>
            <person name="Palaniappan K."/>
            <person name="Hauser L."/>
            <person name="Chang Y.J."/>
            <person name="Jefferies C.C."/>
            <person name="Saunders E."/>
            <person name="Brettin T."/>
            <person name="Detter J.C."/>
            <person name="Han C."/>
            <person name="Chain P."/>
            <person name="Bristow J."/>
            <person name="Eisen J.A."/>
            <person name="Markowitz V."/>
            <person name="Hugenholtz P."/>
            <person name="Kyrpides N.C."/>
            <person name="Klenk H.P."/>
            <person name="Lapidus A."/>
        </authorList>
    </citation>
    <scope>NUCLEOTIDE SEQUENCE [LARGE SCALE GENOMIC DNA]</scope>
    <source>
        <strain evidence="4">ATCC BAA-8 / DSM 12333 / NBRC 16432</strain>
    </source>
</reference>
<feature type="signal peptide" evidence="2">
    <location>
        <begin position="1"/>
        <end position="26"/>
    </location>
</feature>
<feature type="region of interest" description="Disordered" evidence="1">
    <location>
        <begin position="25"/>
        <end position="51"/>
    </location>
</feature>
<feature type="compositionally biased region" description="Low complexity" evidence="1">
    <location>
        <begin position="42"/>
        <end position="51"/>
    </location>
</feature>
<dbReference type="PROSITE" id="PS51257">
    <property type="entry name" value="PROKAR_LIPOPROTEIN"/>
    <property type="match status" value="1"/>
</dbReference>
<evidence type="ECO:0000256" key="2">
    <source>
        <dbReference type="SAM" id="SignalP"/>
    </source>
</evidence>
<evidence type="ECO:0000313" key="4">
    <source>
        <dbReference type="Proteomes" id="UP000007962"/>
    </source>
</evidence>
<organism evidence="3 4">
    <name type="scientific">Beutenbergia cavernae (strain ATCC BAA-8 / DSM 12333 / CCUG 43141 / JCM 11478 / NBRC 16432 / NCIMB 13614 / HKI 0122)</name>
    <dbReference type="NCBI Taxonomy" id="471853"/>
    <lineage>
        <taxon>Bacteria</taxon>
        <taxon>Bacillati</taxon>
        <taxon>Actinomycetota</taxon>
        <taxon>Actinomycetes</taxon>
        <taxon>Micrococcales</taxon>
        <taxon>Beutenbergiaceae</taxon>
        <taxon>Beutenbergia</taxon>
    </lineage>
</organism>
<dbReference type="OrthoDB" id="5148041at2"/>
<dbReference type="Proteomes" id="UP000007962">
    <property type="component" value="Chromosome"/>
</dbReference>
<protein>
    <recommendedName>
        <fullName evidence="5">Lipoprotein</fullName>
    </recommendedName>
</protein>